<feature type="transmembrane region" description="Helical" evidence="5">
    <location>
        <begin position="146"/>
        <end position="170"/>
    </location>
</feature>
<protein>
    <submittedName>
        <fullName evidence="6">Uncharacterized protein</fullName>
    </submittedName>
</protein>
<evidence type="ECO:0000256" key="5">
    <source>
        <dbReference type="SAM" id="Phobius"/>
    </source>
</evidence>
<dbReference type="InterPro" id="IPR007568">
    <property type="entry name" value="RTA1"/>
</dbReference>
<evidence type="ECO:0000256" key="2">
    <source>
        <dbReference type="ARBA" id="ARBA00022692"/>
    </source>
</evidence>
<feature type="transmembrane region" description="Helical" evidence="5">
    <location>
        <begin position="190"/>
        <end position="208"/>
    </location>
</feature>
<sequence>MANALSTGDSVAAAAVFASIFAILSLANTFRLFQHRAWSCIPFVVGGTMETTGYITRALGSTNPSSTPLKIVQVLCILLAPVLFAAAIYMTLDRVVRATAGERYSMLRSTWITKIFVGSDVMCFVTQAIGAGVIAAGGSTALGGNIVLGGLILQIVVFAFFVCVGAVFHLRLRQHPNRLSERVRWVHHMVTLYVMSIAITSRNVYRVVESCMGADGYIMSHEWTLYVFDAAMMVGVLSVSIRNYSLFKKGYETCKQGEQIDVDEYAQLPA</sequence>
<gene>
    <name evidence="6" type="ORF">LTR09_003495</name>
</gene>
<keyword evidence="3 5" id="KW-1133">Transmembrane helix</keyword>
<keyword evidence="4 5" id="KW-0472">Membrane</keyword>
<evidence type="ECO:0000256" key="3">
    <source>
        <dbReference type="ARBA" id="ARBA00022989"/>
    </source>
</evidence>
<dbReference type="Pfam" id="PF04479">
    <property type="entry name" value="RTA1"/>
    <property type="match status" value="1"/>
</dbReference>
<keyword evidence="7" id="KW-1185">Reference proteome</keyword>
<comment type="caution">
    <text evidence="6">The sequence shown here is derived from an EMBL/GenBank/DDBJ whole genome shotgun (WGS) entry which is preliminary data.</text>
</comment>
<dbReference type="GO" id="GO:0016020">
    <property type="term" value="C:membrane"/>
    <property type="evidence" value="ECO:0007669"/>
    <property type="project" value="UniProtKB-SubCell"/>
</dbReference>
<feature type="transmembrane region" description="Helical" evidence="5">
    <location>
        <begin position="111"/>
        <end position="134"/>
    </location>
</feature>
<proteinExistence type="predicted"/>
<keyword evidence="2 5" id="KW-0812">Transmembrane</keyword>
<reference evidence="6" key="1">
    <citation type="submission" date="2023-04" db="EMBL/GenBank/DDBJ databases">
        <title>Black Yeasts Isolated from many extreme environments.</title>
        <authorList>
            <person name="Coleine C."/>
            <person name="Stajich J.E."/>
            <person name="Selbmann L."/>
        </authorList>
    </citation>
    <scope>NUCLEOTIDE SEQUENCE</scope>
    <source>
        <strain evidence="6">CCFEE 5312</strain>
    </source>
</reference>
<dbReference type="EMBL" id="JAWDJX010000008">
    <property type="protein sequence ID" value="KAK3055575.1"/>
    <property type="molecule type" value="Genomic_DNA"/>
</dbReference>
<evidence type="ECO:0000256" key="1">
    <source>
        <dbReference type="ARBA" id="ARBA00004141"/>
    </source>
</evidence>
<evidence type="ECO:0000256" key="4">
    <source>
        <dbReference type="ARBA" id="ARBA00023136"/>
    </source>
</evidence>
<name>A0AAJ0DSJ4_9PEZI</name>
<feature type="transmembrane region" description="Helical" evidence="5">
    <location>
        <begin position="223"/>
        <end position="241"/>
    </location>
</feature>
<comment type="subcellular location">
    <subcellularLocation>
        <location evidence="1">Membrane</location>
        <topology evidence="1">Multi-pass membrane protein</topology>
    </subcellularLocation>
</comment>
<feature type="transmembrane region" description="Helical" evidence="5">
    <location>
        <begin position="71"/>
        <end position="90"/>
    </location>
</feature>
<evidence type="ECO:0000313" key="6">
    <source>
        <dbReference type="EMBL" id="KAK3055575.1"/>
    </source>
</evidence>
<organism evidence="6 7">
    <name type="scientific">Extremus antarcticus</name>
    <dbReference type="NCBI Taxonomy" id="702011"/>
    <lineage>
        <taxon>Eukaryota</taxon>
        <taxon>Fungi</taxon>
        <taxon>Dikarya</taxon>
        <taxon>Ascomycota</taxon>
        <taxon>Pezizomycotina</taxon>
        <taxon>Dothideomycetes</taxon>
        <taxon>Dothideomycetidae</taxon>
        <taxon>Mycosphaerellales</taxon>
        <taxon>Extremaceae</taxon>
        <taxon>Extremus</taxon>
    </lineage>
</organism>
<accession>A0AAJ0DSJ4</accession>
<dbReference type="PANTHER" id="PTHR31465:SF1">
    <property type="entry name" value="PROTEIN RTA1-RELATED"/>
    <property type="match status" value="1"/>
</dbReference>
<feature type="transmembrane region" description="Helical" evidence="5">
    <location>
        <begin position="12"/>
        <end position="33"/>
    </location>
</feature>
<evidence type="ECO:0000313" key="7">
    <source>
        <dbReference type="Proteomes" id="UP001271007"/>
    </source>
</evidence>
<feature type="transmembrane region" description="Helical" evidence="5">
    <location>
        <begin position="40"/>
        <end position="59"/>
    </location>
</feature>
<dbReference type="AlphaFoldDB" id="A0AAJ0DSJ4"/>
<dbReference type="PANTHER" id="PTHR31465">
    <property type="entry name" value="PROTEIN RTA1-RELATED"/>
    <property type="match status" value="1"/>
</dbReference>
<dbReference type="Proteomes" id="UP001271007">
    <property type="component" value="Unassembled WGS sequence"/>
</dbReference>